<evidence type="ECO:0000313" key="3">
    <source>
        <dbReference type="EMBL" id="MCT7660728.1"/>
    </source>
</evidence>
<evidence type="ECO:0000256" key="1">
    <source>
        <dbReference type="ARBA" id="ARBA00022857"/>
    </source>
</evidence>
<protein>
    <submittedName>
        <fullName evidence="3">Alcohol dehydrogenase catalytic domain-containing protein</fullName>
    </submittedName>
</protein>
<proteinExistence type="predicted"/>
<dbReference type="SMART" id="SM00829">
    <property type="entry name" value="PKS_ER"/>
    <property type="match status" value="1"/>
</dbReference>
<dbReference type="EMBL" id="JAODWD010000005">
    <property type="protein sequence ID" value="MCT7660728.1"/>
    <property type="molecule type" value="Genomic_DNA"/>
</dbReference>
<dbReference type="Pfam" id="PF08240">
    <property type="entry name" value="ADH_N"/>
    <property type="match status" value="1"/>
</dbReference>
<gene>
    <name evidence="3" type="ORF">N4S67_20200</name>
</gene>
<dbReference type="InterPro" id="IPR011032">
    <property type="entry name" value="GroES-like_sf"/>
</dbReference>
<dbReference type="PANTHER" id="PTHR44154:SF1">
    <property type="entry name" value="QUINONE OXIDOREDUCTASE"/>
    <property type="match status" value="1"/>
</dbReference>
<keyword evidence="4" id="KW-1185">Reference proteome</keyword>
<evidence type="ECO:0000313" key="4">
    <source>
        <dbReference type="Proteomes" id="UP001206639"/>
    </source>
</evidence>
<dbReference type="SUPFAM" id="SSF50129">
    <property type="entry name" value="GroES-like"/>
    <property type="match status" value="1"/>
</dbReference>
<dbReference type="SUPFAM" id="SSF51735">
    <property type="entry name" value="NAD(P)-binding Rossmann-fold domains"/>
    <property type="match status" value="1"/>
</dbReference>
<feature type="domain" description="Enoyl reductase (ER)" evidence="2">
    <location>
        <begin position="1"/>
        <end position="331"/>
    </location>
</feature>
<dbReference type="InterPro" id="IPR020843">
    <property type="entry name" value="ER"/>
</dbReference>
<dbReference type="PANTHER" id="PTHR44154">
    <property type="entry name" value="QUINONE OXIDOREDUCTASE"/>
    <property type="match status" value="1"/>
</dbReference>
<dbReference type="Proteomes" id="UP001206639">
    <property type="component" value="Unassembled WGS sequence"/>
</dbReference>
<evidence type="ECO:0000259" key="2">
    <source>
        <dbReference type="SMART" id="SM00829"/>
    </source>
</evidence>
<dbReference type="InterPro" id="IPR013154">
    <property type="entry name" value="ADH-like_N"/>
</dbReference>
<sequence>MPEPDVGDHDVLIRVRATAVNMWDLRYRKGMLPPPLPGRPGWPLPFQLGRDAAGEVVAVGAAVEKWSVGQRVVQMPHPACGGCPMCSRGADNLCINTAYPGHQIFGGYAQLITRPEDAILGIPDGVSFEKAAATLWSYTTPMNCARRRAPVGVGDTVVITGASGGLATAAAQIARLCGATVIGTTTKPARRAALINAGFDHIVDSAGAEAPDEIRALTGGLGADAVWDSVGGSSFLALASACTRLGGKIAILGAPLTETGSALSTNAQALVFGELDIVGVRGATRDDQRRCVDLLSDGKIDPVIARAFPLNEAADAHEFVESQQHIGKVLLIPEHS</sequence>
<dbReference type="InterPro" id="IPR036291">
    <property type="entry name" value="NAD(P)-bd_dom_sf"/>
</dbReference>
<name>A0ABT2MEL7_9MYCO</name>
<dbReference type="InterPro" id="IPR051603">
    <property type="entry name" value="Zinc-ADH_QOR/CCCR"/>
</dbReference>
<dbReference type="InterPro" id="IPR013149">
    <property type="entry name" value="ADH-like_C"/>
</dbReference>
<keyword evidence="1" id="KW-0521">NADP</keyword>
<organism evidence="3 4">
    <name type="scientific">Mycobacterium deserti</name>
    <dbReference type="NCBI Taxonomy" id="2978347"/>
    <lineage>
        <taxon>Bacteria</taxon>
        <taxon>Bacillati</taxon>
        <taxon>Actinomycetota</taxon>
        <taxon>Actinomycetes</taxon>
        <taxon>Mycobacteriales</taxon>
        <taxon>Mycobacteriaceae</taxon>
        <taxon>Mycobacterium</taxon>
    </lineage>
</organism>
<dbReference type="Gene3D" id="3.90.180.10">
    <property type="entry name" value="Medium-chain alcohol dehydrogenases, catalytic domain"/>
    <property type="match status" value="1"/>
</dbReference>
<dbReference type="RefSeq" id="WP_260994806.1">
    <property type="nucleotide sequence ID" value="NZ_JAODWD010000005.1"/>
</dbReference>
<comment type="caution">
    <text evidence="3">The sequence shown here is derived from an EMBL/GenBank/DDBJ whole genome shotgun (WGS) entry which is preliminary data.</text>
</comment>
<reference evidence="4" key="1">
    <citation type="submission" date="2023-07" db="EMBL/GenBank/DDBJ databases">
        <authorList>
            <person name="Deng Y."/>
            <person name="Zhang Y.-Q."/>
        </authorList>
    </citation>
    <scope>NUCLEOTIDE SEQUENCE [LARGE SCALE GENOMIC DNA]</scope>
    <source>
        <strain evidence="4">CPCC 205710</strain>
    </source>
</reference>
<dbReference type="Pfam" id="PF00107">
    <property type="entry name" value="ADH_zinc_N"/>
    <property type="match status" value="1"/>
</dbReference>
<accession>A0ABT2MEL7</accession>